<evidence type="ECO:0000313" key="5">
    <source>
        <dbReference type="EMBL" id="MED6145290.1"/>
    </source>
</evidence>
<evidence type="ECO:0000256" key="3">
    <source>
        <dbReference type="ARBA" id="ARBA00023235"/>
    </source>
</evidence>
<proteinExistence type="inferred from homology"/>
<evidence type="ECO:0008006" key="7">
    <source>
        <dbReference type="Google" id="ProtNLM"/>
    </source>
</evidence>
<keyword evidence="2" id="KW-0520">NAD</keyword>
<comment type="similarity">
    <text evidence="1">Belongs to the NAD(P)-dependent epimerase/dehydratase family.</text>
</comment>
<dbReference type="Proteomes" id="UP001341840">
    <property type="component" value="Unassembled WGS sequence"/>
</dbReference>
<dbReference type="Gene3D" id="3.40.50.720">
    <property type="entry name" value="NAD(P)-binding Rossmann-like Domain"/>
    <property type="match status" value="1"/>
</dbReference>
<keyword evidence="6" id="KW-1185">Reference proteome</keyword>
<evidence type="ECO:0000256" key="2">
    <source>
        <dbReference type="ARBA" id="ARBA00023027"/>
    </source>
</evidence>
<sequence>MEAPAQEFRDGGGEDSTEAEEWSEEGSEHVQEFGDVIVEEDTNDYGDVIGMTPEVVLRKQFWTEKAAYEFYKRFGKCHRFGIRKGDFTKDDAGRRNRRRGSFLMRCSNTVSVGSHYSLALKKCGDDVLGLDNFNSYYDPSLKRARQDLLSKHQIFIVEGDLNLKHAFHETLTLNTTQQVNIHSMKFNLPWLP</sequence>
<name>A0ABU6T9A2_9FABA</name>
<feature type="region of interest" description="Disordered" evidence="4">
    <location>
        <begin position="1"/>
        <end position="26"/>
    </location>
</feature>
<evidence type="ECO:0000256" key="4">
    <source>
        <dbReference type="SAM" id="MobiDB-lite"/>
    </source>
</evidence>
<organism evidence="5 6">
    <name type="scientific">Stylosanthes scabra</name>
    <dbReference type="NCBI Taxonomy" id="79078"/>
    <lineage>
        <taxon>Eukaryota</taxon>
        <taxon>Viridiplantae</taxon>
        <taxon>Streptophyta</taxon>
        <taxon>Embryophyta</taxon>
        <taxon>Tracheophyta</taxon>
        <taxon>Spermatophyta</taxon>
        <taxon>Magnoliopsida</taxon>
        <taxon>eudicotyledons</taxon>
        <taxon>Gunneridae</taxon>
        <taxon>Pentapetalae</taxon>
        <taxon>rosids</taxon>
        <taxon>fabids</taxon>
        <taxon>Fabales</taxon>
        <taxon>Fabaceae</taxon>
        <taxon>Papilionoideae</taxon>
        <taxon>50 kb inversion clade</taxon>
        <taxon>dalbergioids sensu lato</taxon>
        <taxon>Dalbergieae</taxon>
        <taxon>Pterocarpus clade</taxon>
        <taxon>Stylosanthes</taxon>
    </lineage>
</organism>
<accession>A0ABU6T9A2</accession>
<protein>
    <recommendedName>
        <fullName evidence="7">Protein FAR1-RELATED SEQUENCE</fullName>
    </recommendedName>
</protein>
<reference evidence="5 6" key="1">
    <citation type="journal article" date="2023" name="Plants (Basel)">
        <title>Bridging the Gap: Combining Genomics and Transcriptomics Approaches to Understand Stylosanthes scabra, an Orphan Legume from the Brazilian Caatinga.</title>
        <authorList>
            <person name="Ferreira-Neto J.R.C."/>
            <person name="da Silva M.D."/>
            <person name="Binneck E."/>
            <person name="de Melo N.F."/>
            <person name="da Silva R.H."/>
            <person name="de Melo A.L.T.M."/>
            <person name="Pandolfi V."/>
            <person name="Bustamante F.O."/>
            <person name="Brasileiro-Vidal A.C."/>
            <person name="Benko-Iseppon A.M."/>
        </authorList>
    </citation>
    <scope>NUCLEOTIDE SEQUENCE [LARGE SCALE GENOMIC DNA]</scope>
    <source>
        <tissue evidence="5">Leaves</tissue>
    </source>
</reference>
<evidence type="ECO:0000256" key="1">
    <source>
        <dbReference type="ARBA" id="ARBA00007637"/>
    </source>
</evidence>
<gene>
    <name evidence="5" type="ORF">PIB30_023688</name>
</gene>
<comment type="caution">
    <text evidence="5">The sequence shown here is derived from an EMBL/GenBank/DDBJ whole genome shotgun (WGS) entry which is preliminary data.</text>
</comment>
<dbReference type="EMBL" id="JASCZI010090704">
    <property type="protein sequence ID" value="MED6145290.1"/>
    <property type="molecule type" value="Genomic_DNA"/>
</dbReference>
<dbReference type="PANTHER" id="PTHR43574">
    <property type="entry name" value="EPIMERASE-RELATED"/>
    <property type="match status" value="1"/>
</dbReference>
<keyword evidence="3" id="KW-0413">Isomerase</keyword>
<evidence type="ECO:0000313" key="6">
    <source>
        <dbReference type="Proteomes" id="UP001341840"/>
    </source>
</evidence>
<feature type="compositionally biased region" description="Acidic residues" evidence="4">
    <location>
        <begin position="13"/>
        <end position="25"/>
    </location>
</feature>